<evidence type="ECO:0000313" key="2">
    <source>
        <dbReference type="Proteomes" id="UP000198418"/>
    </source>
</evidence>
<dbReference type="EMBL" id="FYDG01000020">
    <property type="protein sequence ID" value="SNB82464.1"/>
    <property type="molecule type" value="Genomic_DNA"/>
</dbReference>
<dbReference type="Proteomes" id="UP000198418">
    <property type="component" value="Unassembled WGS sequence"/>
</dbReference>
<dbReference type="NCBIfam" id="NF041068">
    <property type="entry name" value="DpdK"/>
    <property type="match status" value="1"/>
</dbReference>
<name>A0A212SAB2_RHOAC</name>
<accession>A0A212SAB2</accession>
<dbReference type="SUPFAM" id="SSF56024">
    <property type="entry name" value="Phospholipase D/nuclease"/>
    <property type="match status" value="1"/>
</dbReference>
<organism evidence="1 2">
    <name type="scientific">Rhodoblastus acidophilus</name>
    <name type="common">Rhodopseudomonas acidophila</name>
    <dbReference type="NCBI Taxonomy" id="1074"/>
    <lineage>
        <taxon>Bacteria</taxon>
        <taxon>Pseudomonadati</taxon>
        <taxon>Pseudomonadota</taxon>
        <taxon>Alphaproteobacteria</taxon>
        <taxon>Hyphomicrobiales</taxon>
        <taxon>Rhodoblastaceae</taxon>
        <taxon>Rhodoblastus</taxon>
    </lineage>
</organism>
<protein>
    <submittedName>
        <fullName evidence="1">PLD-like domain-containing protein</fullName>
    </submittedName>
</protein>
<dbReference type="OrthoDB" id="8441577at2"/>
<proteinExistence type="predicted"/>
<reference evidence="2" key="1">
    <citation type="submission" date="2017-06" db="EMBL/GenBank/DDBJ databases">
        <authorList>
            <person name="Varghese N."/>
            <person name="Submissions S."/>
        </authorList>
    </citation>
    <scope>NUCLEOTIDE SEQUENCE [LARGE SCALE GENOMIC DNA]</scope>
    <source>
        <strain evidence="2">DSM 137</strain>
    </source>
</reference>
<dbReference type="AlphaFoldDB" id="A0A212SAB2"/>
<gene>
    <name evidence="1" type="ORF">SAMN06265338_12021</name>
</gene>
<evidence type="ECO:0000313" key="1">
    <source>
        <dbReference type="EMBL" id="SNB82464.1"/>
    </source>
</evidence>
<dbReference type="RefSeq" id="WP_088522373.1">
    <property type="nucleotide sequence ID" value="NZ_FYDG01000020.1"/>
</dbReference>
<keyword evidence="2" id="KW-1185">Reference proteome</keyword>
<sequence>MTFETRRIFKSAITSQNLIRELLQLMFLGELLAPGGERAWLVSPWISNILLFDNRAGGFGSVNPEWGGREVRLVEVAINLMARGTSLGIATSLDPHNDAFIGTVGEAAEDAGLSERLLIVQRHHLHIKGILLKRGLLTGSMNLTYNGLELNDEMVAYDTAAKTLAEARLNFESYVEIDT</sequence>